<dbReference type="EMBL" id="CAUJNA010000946">
    <property type="protein sequence ID" value="CAJ1382802.1"/>
    <property type="molecule type" value="Genomic_DNA"/>
</dbReference>
<feature type="compositionally biased region" description="Polar residues" evidence="1">
    <location>
        <begin position="587"/>
        <end position="601"/>
    </location>
</feature>
<dbReference type="Gene3D" id="1.25.10.10">
    <property type="entry name" value="Leucine-rich Repeat Variant"/>
    <property type="match status" value="1"/>
</dbReference>
<comment type="caution">
    <text evidence="2">The sequence shown here is derived from an EMBL/GenBank/DDBJ whole genome shotgun (WGS) entry which is preliminary data.</text>
</comment>
<dbReference type="SUPFAM" id="SSF48371">
    <property type="entry name" value="ARM repeat"/>
    <property type="match status" value="1"/>
</dbReference>
<sequence length="1619" mass="177708">MNRKELVKELDALQDRYKIQEKYGRSVLPDSYCPNGPAALRAAEERLAARLPPSRAEKALEEIASGQAAWKKFQEQADADEQSKELRGPNGVAQRKDGLDMSFHQLLNDASRMRTQLNEIGLQLNQGGRDRAVQHLQQSRAVPRNIQEEFREQQKVLVEQKRMLEQLRHEREVAAGDQFWLHRKNRLDHDDNVAGKPGVDPAVPPEELFAAHRQLRADPEAERVYGWSDPHVAVPPQDGYVYAEILRVSRRQQPGTVVELCIIDKAGVTLARNSADFPDEVGERCALGVTIPAIAAGSATAEVWILGPTLQNSVAVPLSQLPATRGSHKEYIMEGEKPLTVHMDLSSVKPQDERGNRLQATRVVESTAGVCPTSDLPSAYPQLPPSDAHRRSQKKAWDSQGRPDFIHGADVAYNLAAELDRRTQAVASRKKAPLRAPPRALPRDTEVTPRERFESPRQPEEEQPVRGGFFSGWEEPEPHEQDDEATDDLASRSSQPSRRSEPRSVDPARGFGERGPREYEDRDASLTPRHAPRHGGKPARGLDELDFATEDHAVSSSSAWERASQRDEAATPHFESEIDGYRYVESHNLTRPKSNQRSHSQPVPKKKKKVPRPYFESEEATVRQPPRGSSEHAENWVWPDFPFAAFGGFGSSVVDVDAPEYQEPEVDEGDAVGEVAQPEAEPSSFLASFAMPFAAFAGFGDEPKAAKKPPPPPKPKPKPKTTEAKAKAELKKMTKVGWQPWATIAAEDASEPADLRSVVLPLRPPHSARNLDQLYAKLLLRQKDGKLGMPNIGQDVLELAARVAKLETLAPNLHQHEQAEVGGAHARMTAYAALLLDSLQKYENSSVLGLWIVEALTTLFRAGDAYQQAEFCVPFFRAFAGVALRFQDANSPNLHMRVLQGLAEVASPDCRICEPGLIDYVIEQLDQHRNKLNTLTVEHALSILCVLKSPHRVNEQIRHCLLVLRGLKSEQYLCTRAMVTAAELYGVVERLIAKERAARESASSYYASYTMDDDAQDQFVADLGIPPAGVDVRLVATVMDLYPNNRKLAGAALRTFSAMAKMTRKHLQDVLAGEVRPISNTLHEHAKSRSVNLHVAELMHLAATKRPELISDSLMMMACKSLRSSTRDAEIVTHLLLSLEVFLAASAANQKGGIGPVNMSLAQALPSDVLVRIGDIHHADSGVIAPLCHCIDMQATASPDYRDDFVNAGAMAVPLRVFDEAETHSAAACAASAHVLKELLIESRKATSQFMDAGGPRLIFNVLSKQCESAAVVQAGLAALAVAAQFVPVRRAMIHPQLPHTLTTLDQLFRVADAHLEALPDVLPWACLAAGALTECEHEESQEIMRKAINLDQLQAMLSKVRSAHYNFSGDLDFCQTLIDTAAKSRLSNKAILAKDGQLLKMPAARVDAPGAPKSFHAETVTVVPETEKVQGDWHAPLDIFAPLRKLGVGADQFGAAITHEQIAVLQGVASAPVKADTASKFLRAVRDEFMDGKKGSVEGFMARRGPPQEGEDGVLYEGDYILTVDEQRALRPFIQRMLDAPDKSKELQEIQHRWNVKAAEDQPEEQGFFSGIFGGPTPEEAEAKATAPKAKAKAPTPPPPAAPSAPSASARAQAVDSD</sequence>
<dbReference type="InterPro" id="IPR016024">
    <property type="entry name" value="ARM-type_fold"/>
</dbReference>
<evidence type="ECO:0000313" key="3">
    <source>
        <dbReference type="Proteomes" id="UP001178507"/>
    </source>
</evidence>
<accession>A0AA36MT10</accession>
<feature type="region of interest" description="Disordered" evidence="1">
    <location>
        <begin position="424"/>
        <end position="634"/>
    </location>
</feature>
<dbReference type="InterPro" id="IPR011989">
    <property type="entry name" value="ARM-like"/>
</dbReference>
<dbReference type="Proteomes" id="UP001178507">
    <property type="component" value="Unassembled WGS sequence"/>
</dbReference>
<evidence type="ECO:0000256" key="1">
    <source>
        <dbReference type="SAM" id="MobiDB-lite"/>
    </source>
</evidence>
<gene>
    <name evidence="2" type="ORF">EVOR1521_LOCUS10104</name>
</gene>
<feature type="region of interest" description="Disordered" evidence="1">
    <location>
        <begin position="71"/>
        <end position="97"/>
    </location>
</feature>
<feature type="compositionally biased region" description="Basic and acidic residues" evidence="1">
    <location>
        <begin position="498"/>
        <end position="524"/>
    </location>
</feature>
<keyword evidence="3" id="KW-1185">Reference proteome</keyword>
<feature type="compositionally biased region" description="Acidic residues" evidence="1">
    <location>
        <begin position="474"/>
        <end position="487"/>
    </location>
</feature>
<feature type="region of interest" description="Disordered" evidence="1">
    <location>
        <begin position="370"/>
        <end position="404"/>
    </location>
</feature>
<protein>
    <submittedName>
        <fullName evidence="2">Uncharacterized protein</fullName>
    </submittedName>
</protein>
<reference evidence="2" key="1">
    <citation type="submission" date="2023-08" db="EMBL/GenBank/DDBJ databases">
        <authorList>
            <person name="Chen Y."/>
            <person name="Shah S."/>
            <person name="Dougan E. K."/>
            <person name="Thang M."/>
            <person name="Chan C."/>
        </authorList>
    </citation>
    <scope>NUCLEOTIDE SEQUENCE</scope>
</reference>
<feature type="compositionally biased region" description="Basic and acidic residues" evidence="1">
    <location>
        <begin position="563"/>
        <end position="585"/>
    </location>
</feature>
<evidence type="ECO:0000313" key="2">
    <source>
        <dbReference type="EMBL" id="CAJ1382802.1"/>
    </source>
</evidence>
<feature type="region of interest" description="Disordered" evidence="1">
    <location>
        <begin position="1559"/>
        <end position="1619"/>
    </location>
</feature>
<organism evidence="2 3">
    <name type="scientific">Effrenium voratum</name>
    <dbReference type="NCBI Taxonomy" id="2562239"/>
    <lineage>
        <taxon>Eukaryota</taxon>
        <taxon>Sar</taxon>
        <taxon>Alveolata</taxon>
        <taxon>Dinophyceae</taxon>
        <taxon>Suessiales</taxon>
        <taxon>Symbiodiniaceae</taxon>
        <taxon>Effrenium</taxon>
    </lineage>
</organism>
<feature type="region of interest" description="Disordered" evidence="1">
    <location>
        <begin position="700"/>
        <end position="725"/>
    </location>
</feature>
<feature type="compositionally biased region" description="Basic and acidic residues" evidence="1">
    <location>
        <begin position="441"/>
        <end position="464"/>
    </location>
</feature>
<name>A0AA36MT10_9DINO</name>
<proteinExistence type="predicted"/>